<dbReference type="GO" id="GO:0004497">
    <property type="term" value="F:monooxygenase activity"/>
    <property type="evidence" value="ECO:0007669"/>
    <property type="project" value="UniProtKB-KW"/>
</dbReference>
<dbReference type="PANTHER" id="PTHR46696:SF1">
    <property type="entry name" value="CYTOCHROME P450 YJIB-RELATED"/>
    <property type="match status" value="1"/>
</dbReference>
<dbReference type="Gene3D" id="1.10.630.10">
    <property type="entry name" value="Cytochrome P450"/>
    <property type="match status" value="1"/>
</dbReference>
<dbReference type="OrthoDB" id="141712at2"/>
<sequence>MTNVGGMPRTYPFSENDGLKHDPRYAELRQGEPVCRITAPFGGDGWLVTRYEDVRTVLADPRFSRAAAVGADVPRMTPNTARGGSILAMDAPEHTRLRRLVSKAFTVRRMEELRPRAQEITDRLIDGFDNPVDLVENLALPLPITIICDLLGVPYADHGDFRRWSEQLMTTGAYTAEESADGLTKLVEYFAGLVAQRREQPTDDLFSALVLARDEGDQLAEHELVVFGVTLLVAGHETTSNQIGNVVATLFDHPDQLAALRADPDLLPSALEELLRFIPLGAAGGFARVALEDVELGGVTIPAGDTVLVSMASGNRDESVFDHADRLDLHRKVGHHLAFGHGIHFCLGAQLARVELQVAVGTLLRRLPGLRLAEPVEFRTGTLVRGPRRLVVTW</sequence>
<evidence type="ECO:0000313" key="9">
    <source>
        <dbReference type="Proteomes" id="UP000316639"/>
    </source>
</evidence>
<accession>A0A563EKG5</accession>
<dbReference type="PRINTS" id="PR00385">
    <property type="entry name" value="P450"/>
</dbReference>
<proteinExistence type="inferred from homology"/>
<name>A0A563EKG5_9PSEU</name>
<keyword evidence="9" id="KW-1185">Reference proteome</keyword>
<dbReference type="EMBL" id="VOBR01000026">
    <property type="protein sequence ID" value="TWP47371.1"/>
    <property type="molecule type" value="Genomic_DNA"/>
</dbReference>
<dbReference type="RefSeq" id="WP_146357767.1">
    <property type="nucleotide sequence ID" value="NZ_VOBR01000026.1"/>
</dbReference>
<evidence type="ECO:0000256" key="7">
    <source>
        <dbReference type="RuleBase" id="RU000461"/>
    </source>
</evidence>
<organism evidence="8 9">
    <name type="scientific">Lentzea tibetensis</name>
    <dbReference type="NCBI Taxonomy" id="2591470"/>
    <lineage>
        <taxon>Bacteria</taxon>
        <taxon>Bacillati</taxon>
        <taxon>Actinomycetota</taxon>
        <taxon>Actinomycetes</taxon>
        <taxon>Pseudonocardiales</taxon>
        <taxon>Pseudonocardiaceae</taxon>
        <taxon>Lentzea</taxon>
    </lineage>
</organism>
<dbReference type="PRINTS" id="PR00359">
    <property type="entry name" value="BP450"/>
</dbReference>
<dbReference type="GO" id="GO:0016705">
    <property type="term" value="F:oxidoreductase activity, acting on paired donors, with incorporation or reduction of molecular oxygen"/>
    <property type="evidence" value="ECO:0007669"/>
    <property type="project" value="InterPro"/>
</dbReference>
<dbReference type="PANTHER" id="PTHR46696">
    <property type="entry name" value="P450, PUTATIVE (EUROFUNG)-RELATED"/>
    <property type="match status" value="1"/>
</dbReference>
<keyword evidence="4 7" id="KW-0560">Oxidoreductase</keyword>
<dbReference type="FunFam" id="1.10.630.10:FF:000018">
    <property type="entry name" value="Cytochrome P450 monooxygenase"/>
    <property type="match status" value="1"/>
</dbReference>
<evidence type="ECO:0000256" key="2">
    <source>
        <dbReference type="ARBA" id="ARBA00022617"/>
    </source>
</evidence>
<evidence type="ECO:0000256" key="1">
    <source>
        <dbReference type="ARBA" id="ARBA00010617"/>
    </source>
</evidence>
<dbReference type="PROSITE" id="PS00086">
    <property type="entry name" value="CYTOCHROME_P450"/>
    <property type="match status" value="1"/>
</dbReference>
<dbReference type="GO" id="GO:0020037">
    <property type="term" value="F:heme binding"/>
    <property type="evidence" value="ECO:0007669"/>
    <property type="project" value="InterPro"/>
</dbReference>
<evidence type="ECO:0000256" key="3">
    <source>
        <dbReference type="ARBA" id="ARBA00022723"/>
    </source>
</evidence>
<dbReference type="CDD" id="cd11031">
    <property type="entry name" value="Cyp158A-like"/>
    <property type="match status" value="1"/>
</dbReference>
<evidence type="ECO:0000313" key="8">
    <source>
        <dbReference type="EMBL" id="TWP47371.1"/>
    </source>
</evidence>
<comment type="similarity">
    <text evidence="1 7">Belongs to the cytochrome P450 family.</text>
</comment>
<evidence type="ECO:0000256" key="6">
    <source>
        <dbReference type="ARBA" id="ARBA00023033"/>
    </source>
</evidence>
<reference evidence="8 9" key="1">
    <citation type="submission" date="2019-07" db="EMBL/GenBank/DDBJ databases">
        <title>Lentzea xizangensis sp. nov., isolated from Qinghai-Tibetan Plateau Soils.</title>
        <authorList>
            <person name="Huang J."/>
        </authorList>
    </citation>
    <scope>NUCLEOTIDE SEQUENCE [LARGE SCALE GENOMIC DNA]</scope>
    <source>
        <strain evidence="8 9">FXJ1.1311</strain>
    </source>
</reference>
<keyword evidence="3 7" id="KW-0479">Metal-binding</keyword>
<dbReference type="InterPro" id="IPR036396">
    <property type="entry name" value="Cyt_P450_sf"/>
</dbReference>
<dbReference type="InterPro" id="IPR017972">
    <property type="entry name" value="Cyt_P450_CS"/>
</dbReference>
<dbReference type="SUPFAM" id="SSF48264">
    <property type="entry name" value="Cytochrome P450"/>
    <property type="match status" value="1"/>
</dbReference>
<evidence type="ECO:0000256" key="4">
    <source>
        <dbReference type="ARBA" id="ARBA00023002"/>
    </source>
</evidence>
<dbReference type="Proteomes" id="UP000316639">
    <property type="component" value="Unassembled WGS sequence"/>
</dbReference>
<dbReference type="GO" id="GO:0005506">
    <property type="term" value="F:iron ion binding"/>
    <property type="evidence" value="ECO:0007669"/>
    <property type="project" value="InterPro"/>
</dbReference>
<evidence type="ECO:0000256" key="5">
    <source>
        <dbReference type="ARBA" id="ARBA00023004"/>
    </source>
</evidence>
<gene>
    <name evidence="8" type="ORF">FKR81_32150</name>
</gene>
<keyword evidence="2 7" id="KW-0349">Heme</keyword>
<dbReference type="InterPro" id="IPR001128">
    <property type="entry name" value="Cyt_P450"/>
</dbReference>
<comment type="caution">
    <text evidence="8">The sequence shown here is derived from an EMBL/GenBank/DDBJ whole genome shotgun (WGS) entry which is preliminary data.</text>
</comment>
<dbReference type="Pfam" id="PF00067">
    <property type="entry name" value="p450"/>
    <property type="match status" value="1"/>
</dbReference>
<protein>
    <submittedName>
        <fullName evidence="8">Cytochrome P450</fullName>
    </submittedName>
</protein>
<dbReference type="InterPro" id="IPR002397">
    <property type="entry name" value="Cyt_P450_B"/>
</dbReference>
<dbReference type="AlphaFoldDB" id="A0A563EKG5"/>
<keyword evidence="5 7" id="KW-0408">Iron</keyword>
<keyword evidence="6 7" id="KW-0503">Monooxygenase</keyword>